<proteinExistence type="predicted"/>
<reference evidence="2 3" key="1">
    <citation type="submission" date="2020-08" db="EMBL/GenBank/DDBJ databases">
        <title>Genomic Encyclopedia of Type Strains, Phase IV (KMG-IV): sequencing the most valuable type-strain genomes for metagenomic binning, comparative biology and taxonomic classification.</title>
        <authorList>
            <person name="Goeker M."/>
        </authorList>
    </citation>
    <scope>NUCLEOTIDE SEQUENCE [LARGE SCALE GENOMIC DNA]</scope>
    <source>
        <strain evidence="2 3">DSM 28570</strain>
    </source>
</reference>
<gene>
    <name evidence="2" type="ORF">HNQ81_002170</name>
</gene>
<dbReference type="Pfam" id="PF07042">
    <property type="entry name" value="TrfA"/>
    <property type="match status" value="1"/>
</dbReference>
<evidence type="ECO:0008006" key="4">
    <source>
        <dbReference type="Google" id="ProtNLM"/>
    </source>
</evidence>
<dbReference type="EMBL" id="JACHEO010000011">
    <property type="protein sequence ID" value="MBB5348435.1"/>
    <property type="molecule type" value="Genomic_DNA"/>
</dbReference>
<comment type="caution">
    <text evidence="2">The sequence shown here is derived from an EMBL/GenBank/DDBJ whole genome shotgun (WGS) entry which is preliminary data.</text>
</comment>
<dbReference type="Proteomes" id="UP000539642">
    <property type="component" value="Unassembled WGS sequence"/>
</dbReference>
<name>A0A840US07_9BACT</name>
<evidence type="ECO:0000313" key="3">
    <source>
        <dbReference type="Proteomes" id="UP000539642"/>
    </source>
</evidence>
<evidence type="ECO:0000256" key="1">
    <source>
        <dbReference type="SAM" id="MobiDB-lite"/>
    </source>
</evidence>
<accession>A0A840US07</accession>
<organism evidence="2 3">
    <name type="scientific">Desulfoprunum benzoelyticum</name>
    <dbReference type="NCBI Taxonomy" id="1506996"/>
    <lineage>
        <taxon>Bacteria</taxon>
        <taxon>Pseudomonadati</taxon>
        <taxon>Thermodesulfobacteriota</taxon>
        <taxon>Desulfobulbia</taxon>
        <taxon>Desulfobulbales</taxon>
        <taxon>Desulfobulbaceae</taxon>
        <taxon>Desulfoprunum</taxon>
    </lineage>
</organism>
<protein>
    <recommendedName>
        <fullName evidence="4">TrfA family protein</fullName>
    </recommendedName>
</protein>
<keyword evidence="3" id="KW-1185">Reference proteome</keyword>
<sequence length="304" mass="34391">MEREDDPTTKGLKCLSPELQKEIKTRADSSPLPLWPIQTRGIPNICLRSSLFGVIQRGRRKAVKGEVIAAVKGLDIRYTGWRLDQGDFDVLIHALHLVSLQQKTSEYVRFTGKGFLHGIGRSAGKSGREWLKDCLRRLTGSAVEITLEVKNSYWTDSYTYAGSLVDEFIYNSSSQGYFLKINPKLGRLFNAGWTQLQWHQRLKLKTDLAKWLHGFYASHKEPYPIKVATLKHLCGASIGRLSDFRGKLRRALDELTKAELITSWKIDLQDKVHVKKRDTNYPGTPDRGGIAVATRGHSGRKGWA</sequence>
<dbReference type="AlphaFoldDB" id="A0A840US07"/>
<feature type="region of interest" description="Disordered" evidence="1">
    <location>
        <begin position="278"/>
        <end position="304"/>
    </location>
</feature>
<dbReference type="InterPro" id="IPR010751">
    <property type="entry name" value="TrfA"/>
</dbReference>
<dbReference type="RefSeq" id="WP_183351162.1">
    <property type="nucleotide sequence ID" value="NZ_JACHEO010000011.1"/>
</dbReference>
<evidence type="ECO:0000313" key="2">
    <source>
        <dbReference type="EMBL" id="MBB5348435.1"/>
    </source>
</evidence>